<keyword evidence="5 15" id="KW-0812">Transmembrane</keyword>
<evidence type="ECO:0000256" key="10">
    <source>
        <dbReference type="ARBA" id="ARBA00023310"/>
    </source>
</evidence>
<evidence type="ECO:0000313" key="19">
    <source>
        <dbReference type="EMBL" id="QDU32836.1"/>
    </source>
</evidence>
<proteinExistence type="inferred from homology"/>
<feature type="coiled-coil region" evidence="17">
    <location>
        <begin position="79"/>
        <end position="113"/>
    </location>
</feature>
<evidence type="ECO:0000256" key="8">
    <source>
        <dbReference type="ARBA" id="ARBA00023065"/>
    </source>
</evidence>
<dbReference type="OrthoDB" id="274361at2"/>
<evidence type="ECO:0000256" key="14">
    <source>
        <dbReference type="ARBA" id="ARBA00037847"/>
    </source>
</evidence>
<keyword evidence="3 15" id="KW-1003">Cell membrane</keyword>
<dbReference type="Pfam" id="PF00430">
    <property type="entry name" value="ATP-synt_B"/>
    <property type="match status" value="1"/>
</dbReference>
<dbReference type="GO" id="GO:0046933">
    <property type="term" value="F:proton-transporting ATP synthase activity, rotational mechanism"/>
    <property type="evidence" value="ECO:0007669"/>
    <property type="project" value="UniProtKB-UniRule"/>
</dbReference>
<reference evidence="19 20" key="1">
    <citation type="submission" date="2019-02" db="EMBL/GenBank/DDBJ databases">
        <title>Deep-cultivation of Planctomycetes and their phenomic and genomic characterization uncovers novel biology.</title>
        <authorList>
            <person name="Wiegand S."/>
            <person name="Jogler M."/>
            <person name="Boedeker C."/>
            <person name="Pinto D."/>
            <person name="Vollmers J."/>
            <person name="Rivas-Marin E."/>
            <person name="Kohn T."/>
            <person name="Peeters S.H."/>
            <person name="Heuer A."/>
            <person name="Rast P."/>
            <person name="Oberbeckmann S."/>
            <person name="Bunk B."/>
            <person name="Jeske O."/>
            <person name="Meyerdierks A."/>
            <person name="Storesund J.E."/>
            <person name="Kallscheuer N."/>
            <person name="Luecker S."/>
            <person name="Lage O.M."/>
            <person name="Pohl T."/>
            <person name="Merkel B.J."/>
            <person name="Hornburger P."/>
            <person name="Mueller R.-W."/>
            <person name="Bruemmer F."/>
            <person name="Labrenz M."/>
            <person name="Spormann A.M."/>
            <person name="Op den Camp H."/>
            <person name="Overmann J."/>
            <person name="Amann R."/>
            <person name="Jetten M.S.M."/>
            <person name="Mascher T."/>
            <person name="Medema M.H."/>
            <person name="Devos D.P."/>
            <person name="Kaster A.-K."/>
            <person name="Ovreas L."/>
            <person name="Rohde M."/>
            <person name="Galperin M.Y."/>
            <person name="Jogler C."/>
        </authorList>
    </citation>
    <scope>NUCLEOTIDE SEQUENCE [LARGE SCALE GENOMIC DNA]</scope>
    <source>
        <strain evidence="19 20">KS4</strain>
    </source>
</reference>
<dbReference type="InterPro" id="IPR028987">
    <property type="entry name" value="ATP_synth_B-like_membr_sf"/>
</dbReference>
<evidence type="ECO:0000256" key="1">
    <source>
        <dbReference type="ARBA" id="ARBA00005513"/>
    </source>
</evidence>
<dbReference type="Proteomes" id="UP000317369">
    <property type="component" value="Chromosome"/>
</dbReference>
<evidence type="ECO:0000256" key="15">
    <source>
        <dbReference type="HAMAP-Rule" id="MF_01398"/>
    </source>
</evidence>
<keyword evidence="2 15" id="KW-0813">Transport</keyword>
<accession>A0A517YRH8</accession>
<dbReference type="PANTHER" id="PTHR33445">
    <property type="entry name" value="ATP SYNTHASE SUBUNIT B', CHLOROPLASTIC"/>
    <property type="match status" value="1"/>
</dbReference>
<comment type="function">
    <text evidence="11 15">F(1)F(0) ATP synthase produces ATP from ADP in the presence of a proton or sodium gradient. F-type ATPases consist of two structural domains, F(1) containing the extramembraneous catalytic core and F(0) containing the membrane proton channel, linked together by a central stalk and a peripheral stalk. During catalysis, ATP synthesis in the catalytic domain of F(1) is coupled via a rotary mechanism of the central stalk subunits to proton translocation.</text>
</comment>
<evidence type="ECO:0000256" key="17">
    <source>
        <dbReference type="SAM" id="Coils"/>
    </source>
</evidence>
<evidence type="ECO:0000256" key="2">
    <source>
        <dbReference type="ARBA" id="ARBA00022448"/>
    </source>
</evidence>
<organism evidence="19 20">
    <name type="scientific">Poriferisphaera corsica</name>
    <dbReference type="NCBI Taxonomy" id="2528020"/>
    <lineage>
        <taxon>Bacteria</taxon>
        <taxon>Pseudomonadati</taxon>
        <taxon>Planctomycetota</taxon>
        <taxon>Phycisphaerae</taxon>
        <taxon>Phycisphaerales</taxon>
        <taxon>Phycisphaeraceae</taxon>
        <taxon>Poriferisphaera</taxon>
    </lineage>
</organism>
<dbReference type="HAMAP" id="MF_01398">
    <property type="entry name" value="ATP_synth_b_bprime"/>
    <property type="match status" value="1"/>
</dbReference>
<evidence type="ECO:0000256" key="11">
    <source>
        <dbReference type="ARBA" id="ARBA00025198"/>
    </source>
</evidence>
<keyword evidence="17" id="KW-0175">Coiled coil</keyword>
<evidence type="ECO:0000256" key="12">
    <source>
        <dbReference type="ARBA" id="ARBA00025614"/>
    </source>
</evidence>
<evidence type="ECO:0000256" key="9">
    <source>
        <dbReference type="ARBA" id="ARBA00023136"/>
    </source>
</evidence>
<comment type="subcellular location">
    <subcellularLocation>
        <location evidence="15">Cell membrane</location>
        <topology evidence="15">Single-pass membrane protein</topology>
    </subcellularLocation>
    <subcellularLocation>
        <location evidence="14">Endomembrane system</location>
        <topology evidence="14">Single-pass membrane protein</topology>
    </subcellularLocation>
</comment>
<dbReference type="InterPro" id="IPR002146">
    <property type="entry name" value="ATP_synth_b/b'su_bac/chlpt"/>
</dbReference>
<feature type="transmembrane region" description="Helical" evidence="15">
    <location>
        <begin position="46"/>
        <end position="65"/>
    </location>
</feature>
<keyword evidence="8 15" id="KW-0406">Ion transport</keyword>
<keyword evidence="9 15" id="KW-0472">Membrane</keyword>
<evidence type="ECO:0000313" key="20">
    <source>
        <dbReference type="Proteomes" id="UP000317369"/>
    </source>
</evidence>
<comment type="subunit">
    <text evidence="13">F-type ATPases have 2 components, F(1) - the catalytic core - and F(0) - the membrane proton channel. F(1) has five subunits: alpha(3), beta(3), gamma(1), delta(1), epsilon(1). F(0) has four main subunits: a(1), b(2) and c(10-14). The alpha and beta chains form an alternating ring which encloses part of the gamma chain. F(1) is attached to F(0) by a central stalk formed by the gamma and epsilon chains, while a peripheral stalk is formed by the delta and b chains.</text>
</comment>
<dbReference type="GO" id="GO:0005886">
    <property type="term" value="C:plasma membrane"/>
    <property type="evidence" value="ECO:0007669"/>
    <property type="project" value="UniProtKB-SubCell"/>
</dbReference>
<feature type="signal peptide" evidence="18">
    <location>
        <begin position="1"/>
        <end position="24"/>
    </location>
</feature>
<dbReference type="CDD" id="cd06503">
    <property type="entry name" value="ATP-synt_Fo_b"/>
    <property type="match status" value="1"/>
</dbReference>
<name>A0A517YRH8_9BACT</name>
<dbReference type="InterPro" id="IPR050059">
    <property type="entry name" value="ATP_synthase_B_chain"/>
</dbReference>
<dbReference type="PANTHER" id="PTHR33445:SF1">
    <property type="entry name" value="ATP SYNTHASE SUBUNIT B"/>
    <property type="match status" value="1"/>
</dbReference>
<gene>
    <name evidence="15 19" type="primary">atpF</name>
    <name evidence="19" type="ORF">KS4_08720</name>
</gene>
<dbReference type="GO" id="GO:0045259">
    <property type="term" value="C:proton-transporting ATP synthase complex"/>
    <property type="evidence" value="ECO:0007669"/>
    <property type="project" value="UniProtKB-KW"/>
</dbReference>
<protein>
    <recommendedName>
        <fullName evidence="15">ATP synthase subunit b</fullName>
    </recommendedName>
    <alternativeName>
        <fullName evidence="15">ATP synthase F(0) sector subunit b</fullName>
    </alternativeName>
    <alternativeName>
        <fullName evidence="15">ATPase subunit I</fullName>
    </alternativeName>
    <alternativeName>
        <fullName evidence="15">F-type ATPase subunit b</fullName>
        <shortName evidence="15">F-ATPase subunit b</shortName>
    </alternativeName>
</protein>
<dbReference type="NCBIfam" id="TIGR01144">
    <property type="entry name" value="ATP_synt_b"/>
    <property type="match status" value="1"/>
</dbReference>
<dbReference type="EMBL" id="CP036425">
    <property type="protein sequence ID" value="QDU32836.1"/>
    <property type="molecule type" value="Genomic_DNA"/>
</dbReference>
<dbReference type="AlphaFoldDB" id="A0A517YRH8"/>
<evidence type="ECO:0000256" key="6">
    <source>
        <dbReference type="ARBA" id="ARBA00022781"/>
    </source>
</evidence>
<evidence type="ECO:0000256" key="18">
    <source>
        <dbReference type="SAM" id="SignalP"/>
    </source>
</evidence>
<keyword evidence="20" id="KW-1185">Reference proteome</keyword>
<comment type="function">
    <text evidence="12">Component of the F(0) channel, it forms part of the peripheral stalk, linking F(1) to F(0). The b'-subunit is a diverged and duplicated form of b found in plants and photosynthetic bacteria.</text>
</comment>
<evidence type="ECO:0000256" key="4">
    <source>
        <dbReference type="ARBA" id="ARBA00022547"/>
    </source>
</evidence>
<keyword evidence="4 15" id="KW-0138">CF(0)</keyword>
<keyword evidence="18" id="KW-0732">Signal</keyword>
<dbReference type="Gene3D" id="6.10.250.1580">
    <property type="match status" value="1"/>
</dbReference>
<dbReference type="InterPro" id="IPR005864">
    <property type="entry name" value="ATP_synth_F0_bsu_bac"/>
</dbReference>
<dbReference type="GO" id="GO:0012505">
    <property type="term" value="C:endomembrane system"/>
    <property type="evidence" value="ECO:0007669"/>
    <property type="project" value="UniProtKB-SubCell"/>
</dbReference>
<sequence precursor="true">MKKYLLMAMLVTATLWLGGAEAFAASDAGGDDNLLKPMLGQFAWQLILFLVLFVVLTIFVWPPILKGLQDREAKIKGDLSSAEKAAKDAAGTLEEYKAQLADAQKKAQEVIEEGRTAATKLSAELKTQAESEIQAMRERAGAEIRGAKEEALAQIYEQAAVMSTQVAGQILRKEISVDDQRGLIDASLQALKERN</sequence>
<dbReference type="RefSeq" id="WP_145075017.1">
    <property type="nucleotide sequence ID" value="NZ_CP036425.1"/>
</dbReference>
<dbReference type="KEGG" id="pcor:KS4_08720"/>
<comment type="similarity">
    <text evidence="1 15 16">Belongs to the ATPase B chain family.</text>
</comment>
<keyword evidence="6 15" id="KW-0375">Hydrogen ion transport</keyword>
<evidence type="ECO:0000256" key="13">
    <source>
        <dbReference type="ARBA" id="ARBA00026054"/>
    </source>
</evidence>
<keyword evidence="7 15" id="KW-1133">Transmembrane helix</keyword>
<dbReference type="SUPFAM" id="SSF81573">
    <property type="entry name" value="F1F0 ATP synthase subunit B, membrane domain"/>
    <property type="match status" value="1"/>
</dbReference>
<evidence type="ECO:0000256" key="7">
    <source>
        <dbReference type="ARBA" id="ARBA00022989"/>
    </source>
</evidence>
<evidence type="ECO:0000256" key="3">
    <source>
        <dbReference type="ARBA" id="ARBA00022475"/>
    </source>
</evidence>
<keyword evidence="10 15" id="KW-0066">ATP synthesis</keyword>
<evidence type="ECO:0000256" key="16">
    <source>
        <dbReference type="RuleBase" id="RU003848"/>
    </source>
</evidence>
<feature type="chain" id="PRO_5022230668" description="ATP synthase subunit b" evidence="18">
    <location>
        <begin position="25"/>
        <end position="195"/>
    </location>
</feature>
<dbReference type="GO" id="GO:0046961">
    <property type="term" value="F:proton-transporting ATPase activity, rotational mechanism"/>
    <property type="evidence" value="ECO:0007669"/>
    <property type="project" value="TreeGrafter"/>
</dbReference>
<evidence type="ECO:0000256" key="5">
    <source>
        <dbReference type="ARBA" id="ARBA00022692"/>
    </source>
</evidence>
<comment type="subunit">
    <text evidence="15">F-type ATPases have 2 components, F(1) - the catalytic core - and F(0) - the membrane proton channel. F(1) has five subunits: alpha(3), beta(3), gamma(1), delta(1), epsilon(1). F(0) has three main subunits: a(1), b(2) and c(10-14). The alpha and beta chains form an alternating ring which encloses part of the gamma chain. F(1) is attached to F(0) by a central stalk formed by the gamma and epsilon chains, while a peripheral stalk is formed by the delta and b chains.</text>
</comment>